<sequence>MTDKKMPVVMVIDDDEVNHLILEKIMEKDGIKAVMADNGDTGLKIARKELPDLILLDIFMPGDDGFEILRQFMSDPVLKDIPVIIFTILEREKSRKQALEMGARDYITKPFDMRDIVERIKKYLPDYHENK</sequence>
<accession>A0A975GEL9</accession>
<feature type="domain" description="Response regulatory" evidence="3">
    <location>
        <begin position="8"/>
        <end position="124"/>
    </location>
</feature>
<keyword evidence="1 2" id="KW-0597">Phosphoprotein</keyword>
<evidence type="ECO:0000256" key="1">
    <source>
        <dbReference type="ARBA" id="ARBA00022553"/>
    </source>
</evidence>
<dbReference type="AlphaFoldDB" id="A0A975GEL9"/>
<dbReference type="InterPro" id="IPR050595">
    <property type="entry name" value="Bact_response_regulator"/>
</dbReference>
<dbReference type="Proteomes" id="UP000663720">
    <property type="component" value="Chromosome"/>
</dbReference>
<organism evidence="4 5">
    <name type="scientific">Desulfonema limicola</name>
    <dbReference type="NCBI Taxonomy" id="45656"/>
    <lineage>
        <taxon>Bacteria</taxon>
        <taxon>Pseudomonadati</taxon>
        <taxon>Thermodesulfobacteriota</taxon>
        <taxon>Desulfobacteria</taxon>
        <taxon>Desulfobacterales</taxon>
        <taxon>Desulfococcaceae</taxon>
        <taxon>Desulfonema</taxon>
    </lineage>
</organism>
<dbReference type="RefSeq" id="WP_207690155.1">
    <property type="nucleotide sequence ID" value="NZ_CP061799.1"/>
</dbReference>
<dbReference type="PROSITE" id="PS50110">
    <property type="entry name" value="RESPONSE_REGULATORY"/>
    <property type="match status" value="1"/>
</dbReference>
<dbReference type="GO" id="GO:0000160">
    <property type="term" value="P:phosphorelay signal transduction system"/>
    <property type="evidence" value="ECO:0007669"/>
    <property type="project" value="InterPro"/>
</dbReference>
<gene>
    <name evidence="4" type="primary">cheY2</name>
    <name evidence="4" type="ORF">dnl_04900</name>
</gene>
<dbReference type="InterPro" id="IPR011006">
    <property type="entry name" value="CheY-like_superfamily"/>
</dbReference>
<protein>
    <submittedName>
        <fullName evidence="4">Chemotaxis protein</fullName>
    </submittedName>
</protein>
<dbReference type="KEGG" id="dli:dnl_04900"/>
<dbReference type="Pfam" id="PF00072">
    <property type="entry name" value="Response_reg"/>
    <property type="match status" value="1"/>
</dbReference>
<keyword evidence="5" id="KW-1185">Reference proteome</keyword>
<dbReference type="InterPro" id="IPR001789">
    <property type="entry name" value="Sig_transdc_resp-reg_receiver"/>
</dbReference>
<dbReference type="PANTHER" id="PTHR44591:SF3">
    <property type="entry name" value="RESPONSE REGULATORY DOMAIN-CONTAINING PROTEIN"/>
    <property type="match status" value="1"/>
</dbReference>
<dbReference type="SUPFAM" id="SSF52172">
    <property type="entry name" value="CheY-like"/>
    <property type="match status" value="1"/>
</dbReference>
<evidence type="ECO:0000313" key="4">
    <source>
        <dbReference type="EMBL" id="QTA78270.1"/>
    </source>
</evidence>
<name>A0A975GEL9_9BACT</name>
<dbReference type="SMART" id="SM00448">
    <property type="entry name" value="REC"/>
    <property type="match status" value="1"/>
</dbReference>
<evidence type="ECO:0000313" key="5">
    <source>
        <dbReference type="Proteomes" id="UP000663720"/>
    </source>
</evidence>
<feature type="modified residue" description="4-aspartylphosphate" evidence="2">
    <location>
        <position position="57"/>
    </location>
</feature>
<dbReference type="EMBL" id="CP061799">
    <property type="protein sequence ID" value="QTA78270.1"/>
    <property type="molecule type" value="Genomic_DNA"/>
</dbReference>
<evidence type="ECO:0000256" key="2">
    <source>
        <dbReference type="PROSITE-ProRule" id="PRU00169"/>
    </source>
</evidence>
<proteinExistence type="predicted"/>
<evidence type="ECO:0000259" key="3">
    <source>
        <dbReference type="PROSITE" id="PS50110"/>
    </source>
</evidence>
<dbReference type="PANTHER" id="PTHR44591">
    <property type="entry name" value="STRESS RESPONSE REGULATOR PROTEIN 1"/>
    <property type="match status" value="1"/>
</dbReference>
<reference evidence="4" key="1">
    <citation type="journal article" date="2021" name="Microb. Physiol.">
        <title>Proteogenomic Insights into the Physiology of Marine, Sulfate-Reducing, Filamentous Desulfonema limicola and Desulfonema magnum.</title>
        <authorList>
            <person name="Schnaars V."/>
            <person name="Wohlbrand L."/>
            <person name="Scheve S."/>
            <person name="Hinrichs C."/>
            <person name="Reinhardt R."/>
            <person name="Rabus R."/>
        </authorList>
    </citation>
    <scope>NUCLEOTIDE SEQUENCE</scope>
    <source>
        <strain evidence="4">5ac10</strain>
    </source>
</reference>
<dbReference type="Gene3D" id="3.40.50.2300">
    <property type="match status" value="1"/>
</dbReference>